<proteinExistence type="inferred from homology"/>
<dbReference type="InterPro" id="IPR011009">
    <property type="entry name" value="Kinase-like_dom_sf"/>
</dbReference>
<dbReference type="InterPro" id="IPR050249">
    <property type="entry name" value="Pseudomonas-type_ThrB"/>
</dbReference>
<accession>A0ABT0Y889</accession>
<feature type="domain" description="Aminoglycoside phosphotransferase" evidence="2">
    <location>
        <begin position="26"/>
        <end position="274"/>
    </location>
</feature>
<keyword evidence="4" id="KW-1185">Reference proteome</keyword>
<dbReference type="EMBL" id="JAMQOL010000047">
    <property type="protein sequence ID" value="MCM4082254.1"/>
    <property type="molecule type" value="Genomic_DNA"/>
</dbReference>
<dbReference type="Proteomes" id="UP001523216">
    <property type="component" value="Unassembled WGS sequence"/>
</dbReference>
<dbReference type="Gene3D" id="3.30.200.20">
    <property type="entry name" value="Phosphorylase Kinase, domain 1"/>
    <property type="match status" value="1"/>
</dbReference>
<name>A0ABT0Y889_9ACTN</name>
<comment type="similarity">
    <text evidence="1">Belongs to the pseudomonas-type ThrB family.</text>
</comment>
<protein>
    <submittedName>
        <fullName evidence="3">Phosphotransferase</fullName>
    </submittedName>
</protein>
<dbReference type="PANTHER" id="PTHR21064:SF6">
    <property type="entry name" value="AMINOGLYCOSIDE PHOSPHOTRANSFERASE DOMAIN-CONTAINING PROTEIN"/>
    <property type="match status" value="1"/>
</dbReference>
<evidence type="ECO:0000313" key="4">
    <source>
        <dbReference type="Proteomes" id="UP001523216"/>
    </source>
</evidence>
<dbReference type="SUPFAM" id="SSF56112">
    <property type="entry name" value="Protein kinase-like (PK-like)"/>
    <property type="match status" value="1"/>
</dbReference>
<sequence length="342" mass="38057">MPGDMLEVSLAAEIAAGFGLGTVLSWQRIPQGLMNANWRMTTGTGRYAVKQLRDRPPATVREVHRVLPQLAMKDIPVPLPCSTEQGDTLLGINNEWYCASGWMPGAHLNGHDLPMDACAELGAVCGRLHTALAAVLPEAPDRLPDCPTSTGEAQVRLEHYAQAAGRRAGDRFDDLARREIQQRQILLNRVADRQPSGGEVGPAGWTHGDLQPLNILVDPSATRVNAILDWDRLDVRGYAAEIVRTATIWFTDTGTGALDLERIAAFIRGYRARRSISDAQLVDAAHRRWWDLVTGTWQLHRHYEQQDRGCDYLFFSDGQLLRWWFDHSDTVNEALTASTLPH</sequence>
<comment type="caution">
    <text evidence="3">The sequence shown here is derived from an EMBL/GenBank/DDBJ whole genome shotgun (WGS) entry which is preliminary data.</text>
</comment>
<dbReference type="InterPro" id="IPR002575">
    <property type="entry name" value="Aminoglycoside_PTrfase"/>
</dbReference>
<evidence type="ECO:0000259" key="2">
    <source>
        <dbReference type="Pfam" id="PF01636"/>
    </source>
</evidence>
<reference evidence="3 4" key="1">
    <citation type="submission" date="2022-06" db="EMBL/GenBank/DDBJ databases">
        <title>Actinoplanes abujensis sp. nov., isolated from Nigerian arid soil.</title>
        <authorList>
            <person name="Ding P."/>
        </authorList>
    </citation>
    <scope>NUCLEOTIDE SEQUENCE [LARGE SCALE GENOMIC DNA]</scope>
    <source>
        <strain evidence="4">TRM88002</strain>
    </source>
</reference>
<dbReference type="Pfam" id="PF01636">
    <property type="entry name" value="APH"/>
    <property type="match status" value="1"/>
</dbReference>
<organism evidence="3 4">
    <name type="scientific">Paractinoplanes hotanensis</name>
    <dbReference type="NCBI Taxonomy" id="2906497"/>
    <lineage>
        <taxon>Bacteria</taxon>
        <taxon>Bacillati</taxon>
        <taxon>Actinomycetota</taxon>
        <taxon>Actinomycetes</taxon>
        <taxon>Micromonosporales</taxon>
        <taxon>Micromonosporaceae</taxon>
        <taxon>Paractinoplanes</taxon>
    </lineage>
</organism>
<evidence type="ECO:0000313" key="3">
    <source>
        <dbReference type="EMBL" id="MCM4082254.1"/>
    </source>
</evidence>
<gene>
    <name evidence="3" type="ORF">LXN57_32275</name>
</gene>
<dbReference type="Gene3D" id="3.90.1200.10">
    <property type="match status" value="1"/>
</dbReference>
<dbReference type="PANTHER" id="PTHR21064">
    <property type="entry name" value="AMINOGLYCOSIDE PHOSPHOTRANSFERASE DOMAIN-CONTAINING PROTEIN-RELATED"/>
    <property type="match status" value="1"/>
</dbReference>
<dbReference type="RefSeq" id="WP_251801972.1">
    <property type="nucleotide sequence ID" value="NZ_JAMQOL010000047.1"/>
</dbReference>
<evidence type="ECO:0000256" key="1">
    <source>
        <dbReference type="ARBA" id="ARBA00038240"/>
    </source>
</evidence>